<sequence>MVIFNHDLFVTKFAINHLIVGTTKIKLLWGYLILEKRAQVYCFNFKFNCQSSAEKGGEPGVRRVGDNWFSPSCCRSSSNCALGLGEPVGKVVFEILIHMVWILFPAKFSDDVIAFSSLENKLSAPPSQTELNS</sequence>
<organism evidence="1">
    <name type="scientific">Cacopsylla melanoneura</name>
    <dbReference type="NCBI Taxonomy" id="428564"/>
    <lineage>
        <taxon>Eukaryota</taxon>
        <taxon>Metazoa</taxon>
        <taxon>Ecdysozoa</taxon>
        <taxon>Arthropoda</taxon>
        <taxon>Hexapoda</taxon>
        <taxon>Insecta</taxon>
        <taxon>Pterygota</taxon>
        <taxon>Neoptera</taxon>
        <taxon>Paraneoptera</taxon>
        <taxon>Hemiptera</taxon>
        <taxon>Sternorrhyncha</taxon>
        <taxon>Psylloidea</taxon>
        <taxon>Psyllidae</taxon>
        <taxon>Psyllinae</taxon>
        <taxon>Cacopsylla</taxon>
    </lineage>
</organism>
<reference evidence="1" key="1">
    <citation type="submission" date="2021-05" db="EMBL/GenBank/DDBJ databases">
        <authorList>
            <person name="Alioto T."/>
            <person name="Alioto T."/>
            <person name="Gomez Garrido J."/>
        </authorList>
    </citation>
    <scope>NUCLEOTIDE SEQUENCE</scope>
</reference>
<proteinExistence type="predicted"/>
<dbReference type="EMBL" id="HBUF01065111">
    <property type="protein sequence ID" value="CAG6627351.1"/>
    <property type="molecule type" value="Transcribed_RNA"/>
</dbReference>
<evidence type="ECO:0000313" key="1">
    <source>
        <dbReference type="EMBL" id="CAG6627351.1"/>
    </source>
</evidence>
<dbReference type="AlphaFoldDB" id="A0A8D8Q8W6"/>
<protein>
    <submittedName>
        <fullName evidence="1">Uncharacterized protein</fullName>
    </submittedName>
</protein>
<name>A0A8D8Q8W6_9HEMI</name>
<accession>A0A8D8Q8W6</accession>